<keyword evidence="2" id="KW-1185">Reference proteome</keyword>
<accession>A0ACD5XHA7</accession>
<evidence type="ECO:0000313" key="2">
    <source>
        <dbReference type="Proteomes" id="UP001732700"/>
    </source>
</evidence>
<name>A0ACD5XHA7_AVESA</name>
<reference evidence="1" key="1">
    <citation type="submission" date="2021-05" db="EMBL/GenBank/DDBJ databases">
        <authorList>
            <person name="Scholz U."/>
            <person name="Mascher M."/>
            <person name="Fiebig A."/>
        </authorList>
    </citation>
    <scope>NUCLEOTIDE SEQUENCE [LARGE SCALE GENOMIC DNA]</scope>
</reference>
<dbReference type="EnsemblPlants" id="AVESA.00010b.r2.5AG0816860.1">
    <property type="protein sequence ID" value="AVESA.00010b.r2.5AG0816860.1.CDS.1"/>
    <property type="gene ID" value="AVESA.00010b.r2.5AG0816860"/>
</dbReference>
<reference evidence="1" key="2">
    <citation type="submission" date="2025-09" db="UniProtKB">
        <authorList>
            <consortium name="EnsemblPlants"/>
        </authorList>
    </citation>
    <scope>IDENTIFICATION</scope>
</reference>
<dbReference type="Proteomes" id="UP001732700">
    <property type="component" value="Chromosome 5A"/>
</dbReference>
<evidence type="ECO:0000313" key="1">
    <source>
        <dbReference type="EnsemblPlants" id="AVESA.00010b.r2.5AG0816860.1.CDS.1"/>
    </source>
</evidence>
<proteinExistence type="predicted"/>
<sequence length="195" mass="21358">MAGARAEAVWKVLFRERMRDVHAPLSMIVWNIGNARGALSEPVRAPATDAMRARMQRAERALEDACRDLGAAAYLLGSAEELALRGGAYAPWYPLPSVRRLRDTAAAQRSASRKLREARLFAVEAYHCVEQCCVCLMGVRLLLDHPLLPGVDGFLDEERGNALHLLEDHLMGAVDGCVSLVRSARKDVPGGWPTG</sequence>
<organism evidence="1 2">
    <name type="scientific">Avena sativa</name>
    <name type="common">Oat</name>
    <dbReference type="NCBI Taxonomy" id="4498"/>
    <lineage>
        <taxon>Eukaryota</taxon>
        <taxon>Viridiplantae</taxon>
        <taxon>Streptophyta</taxon>
        <taxon>Embryophyta</taxon>
        <taxon>Tracheophyta</taxon>
        <taxon>Spermatophyta</taxon>
        <taxon>Magnoliopsida</taxon>
        <taxon>Liliopsida</taxon>
        <taxon>Poales</taxon>
        <taxon>Poaceae</taxon>
        <taxon>BOP clade</taxon>
        <taxon>Pooideae</taxon>
        <taxon>Poodae</taxon>
        <taxon>Poeae</taxon>
        <taxon>Poeae Chloroplast Group 1 (Aveneae type)</taxon>
        <taxon>Aveninae</taxon>
        <taxon>Avena</taxon>
    </lineage>
</organism>
<protein>
    <submittedName>
        <fullName evidence="1">Uncharacterized protein</fullName>
    </submittedName>
</protein>